<keyword evidence="1" id="KW-1133">Transmembrane helix</keyword>
<gene>
    <name evidence="2" type="ordered locus">Halhy_0645</name>
</gene>
<dbReference type="OrthoDB" id="1490724at2"/>
<reference evidence="2 3" key="1">
    <citation type="journal article" date="2011" name="Stand. Genomic Sci.">
        <title>Complete genome sequence of Haliscomenobacter hydrossis type strain (O).</title>
        <authorList>
            <consortium name="US DOE Joint Genome Institute (JGI-PGF)"/>
            <person name="Daligault H."/>
            <person name="Lapidus A."/>
            <person name="Zeytun A."/>
            <person name="Nolan M."/>
            <person name="Lucas S."/>
            <person name="Del Rio T.G."/>
            <person name="Tice H."/>
            <person name="Cheng J.F."/>
            <person name="Tapia R."/>
            <person name="Han C."/>
            <person name="Goodwin L."/>
            <person name="Pitluck S."/>
            <person name="Liolios K."/>
            <person name="Pagani I."/>
            <person name="Ivanova N."/>
            <person name="Huntemann M."/>
            <person name="Mavromatis K."/>
            <person name="Mikhailova N."/>
            <person name="Pati A."/>
            <person name="Chen A."/>
            <person name="Palaniappan K."/>
            <person name="Land M."/>
            <person name="Hauser L."/>
            <person name="Brambilla E.M."/>
            <person name="Rohde M."/>
            <person name="Verbarg S."/>
            <person name="Goker M."/>
            <person name="Bristow J."/>
            <person name="Eisen J.A."/>
            <person name="Markowitz V."/>
            <person name="Hugenholtz P."/>
            <person name="Kyrpides N.C."/>
            <person name="Klenk H.P."/>
            <person name="Woyke T."/>
        </authorList>
    </citation>
    <scope>NUCLEOTIDE SEQUENCE [LARGE SCALE GENOMIC DNA]</scope>
    <source>
        <strain evidence="3">ATCC 27775 / DSM 1100 / LMG 10767 / O</strain>
    </source>
</reference>
<dbReference type="EMBL" id="CP002691">
    <property type="protein sequence ID" value="AEE48553.1"/>
    <property type="molecule type" value="Genomic_DNA"/>
</dbReference>
<accession>F4L1K9</accession>
<evidence type="ECO:0008006" key="4">
    <source>
        <dbReference type="Google" id="ProtNLM"/>
    </source>
</evidence>
<protein>
    <recommendedName>
        <fullName evidence="4">Transmembrane protein</fullName>
    </recommendedName>
</protein>
<reference key="2">
    <citation type="submission" date="2011-04" db="EMBL/GenBank/DDBJ databases">
        <title>Complete sequence of chromosome of Haliscomenobacter hydrossis DSM 1100.</title>
        <authorList>
            <consortium name="US DOE Joint Genome Institute (JGI-PGF)"/>
            <person name="Lucas S."/>
            <person name="Han J."/>
            <person name="Lapidus A."/>
            <person name="Bruce D."/>
            <person name="Goodwin L."/>
            <person name="Pitluck S."/>
            <person name="Peters L."/>
            <person name="Kyrpides N."/>
            <person name="Mavromatis K."/>
            <person name="Ivanova N."/>
            <person name="Ovchinnikova G."/>
            <person name="Pagani I."/>
            <person name="Daligault H."/>
            <person name="Detter J.C."/>
            <person name="Han C."/>
            <person name="Land M."/>
            <person name="Hauser L."/>
            <person name="Markowitz V."/>
            <person name="Cheng J.-F."/>
            <person name="Hugenholtz P."/>
            <person name="Woyke T."/>
            <person name="Wu D."/>
            <person name="Verbarg S."/>
            <person name="Frueling A."/>
            <person name="Brambilla E."/>
            <person name="Klenk H.-P."/>
            <person name="Eisen J.A."/>
        </authorList>
    </citation>
    <scope>NUCLEOTIDE SEQUENCE</scope>
    <source>
        <strain>DSM 1100</strain>
    </source>
</reference>
<dbReference type="KEGG" id="hhy:Halhy_0645"/>
<keyword evidence="3" id="KW-1185">Reference proteome</keyword>
<dbReference type="STRING" id="760192.Halhy_0645"/>
<feature type="transmembrane region" description="Helical" evidence="1">
    <location>
        <begin position="113"/>
        <end position="133"/>
    </location>
</feature>
<evidence type="ECO:0000313" key="3">
    <source>
        <dbReference type="Proteomes" id="UP000008461"/>
    </source>
</evidence>
<organism evidence="2 3">
    <name type="scientific">Haliscomenobacter hydrossis (strain ATCC 27775 / DSM 1100 / LMG 10767 / O)</name>
    <dbReference type="NCBI Taxonomy" id="760192"/>
    <lineage>
        <taxon>Bacteria</taxon>
        <taxon>Pseudomonadati</taxon>
        <taxon>Bacteroidota</taxon>
        <taxon>Saprospiria</taxon>
        <taxon>Saprospirales</taxon>
        <taxon>Haliscomenobacteraceae</taxon>
        <taxon>Haliscomenobacter</taxon>
    </lineage>
</organism>
<dbReference type="Proteomes" id="UP000008461">
    <property type="component" value="Chromosome"/>
</dbReference>
<evidence type="ECO:0000313" key="2">
    <source>
        <dbReference type="EMBL" id="AEE48553.1"/>
    </source>
</evidence>
<feature type="transmembrane region" description="Helical" evidence="1">
    <location>
        <begin position="267"/>
        <end position="286"/>
    </location>
</feature>
<keyword evidence="1" id="KW-0472">Membrane</keyword>
<proteinExistence type="predicted"/>
<keyword evidence="1" id="KW-0812">Transmembrane</keyword>
<dbReference type="HOGENOM" id="CLU_587617_0_0_10"/>
<feature type="transmembrane region" description="Helical" evidence="1">
    <location>
        <begin position="81"/>
        <end position="101"/>
    </location>
</feature>
<dbReference type="RefSeq" id="WP_013763117.1">
    <property type="nucleotide sequence ID" value="NC_015510.1"/>
</dbReference>
<name>F4L1K9_HALH1</name>
<dbReference type="AlphaFoldDB" id="F4L1K9"/>
<sequence>MNQITEEDIKKSVLRFLRGYYKNWPRSSEIEISSDLRGAGGIVADGFLVFKEESGRNFIITFEATDYHHRDELRFKILKSLLFWDMLAMAYVSVALLFILAHVQKWLALLPHYFWWGVVLLQVLIAGFGVIWYQILRHLPRYRYIYAIEQFNQYFADDQWVAYAHDVFSGYEDPNYKELRRQCIHNGFGMLELDDELRVKLHMAPSIDDPEFQLRRRVVQFFTKNDFTQFVQKNIQSRDWWTQFVGWLNNLPLRQNLSNLLRFERPVYKQIGVILACVGAMTLVLAREFKKKPIRYVDETTYEQEMVTYMNKLYGNENLIQDILLDSADIKPYLKNIYPYIQRPSVSLDPAAAKNLRERIIVYTSAGFVHYPCQRFHSVGDQRYLVKMGVFYDTDLLKRAIQRFRKLGVPVNGMWGPCFFPKNKHYILFLEDLYPNISEANEAVRQAQARLNPAGIKLDISVEKI</sequence>
<evidence type="ECO:0000256" key="1">
    <source>
        <dbReference type="SAM" id="Phobius"/>
    </source>
</evidence>